<organism evidence="4 5">
    <name type="scientific">Drosophila lebanonensis</name>
    <name type="common">Fruit fly</name>
    <name type="synonym">Scaptodrosophila lebanonensis</name>
    <dbReference type="NCBI Taxonomy" id="7225"/>
    <lineage>
        <taxon>Eukaryota</taxon>
        <taxon>Metazoa</taxon>
        <taxon>Ecdysozoa</taxon>
        <taxon>Arthropoda</taxon>
        <taxon>Hexapoda</taxon>
        <taxon>Insecta</taxon>
        <taxon>Pterygota</taxon>
        <taxon>Neoptera</taxon>
        <taxon>Endopterygota</taxon>
        <taxon>Diptera</taxon>
        <taxon>Brachycera</taxon>
        <taxon>Muscomorpha</taxon>
        <taxon>Ephydroidea</taxon>
        <taxon>Drosophilidae</taxon>
        <taxon>Scaptodrosophila</taxon>
    </lineage>
</organism>
<evidence type="ECO:0000313" key="5">
    <source>
        <dbReference type="RefSeq" id="XP_030372460.1"/>
    </source>
</evidence>
<dbReference type="Proteomes" id="UP000504634">
    <property type="component" value="Unplaced"/>
</dbReference>
<dbReference type="AlphaFoldDB" id="A0A6J2TAT0"/>
<dbReference type="OrthoDB" id="8179045at2759"/>
<dbReference type="InterPro" id="IPR036508">
    <property type="entry name" value="Chitin-bd_dom_sf"/>
</dbReference>
<dbReference type="SUPFAM" id="SSF57625">
    <property type="entry name" value="Invertebrate chitin-binding proteins"/>
    <property type="match status" value="1"/>
</dbReference>
<dbReference type="InterPro" id="IPR002557">
    <property type="entry name" value="Chitin-bd_dom"/>
</dbReference>
<protein>
    <submittedName>
        <fullName evidence="5">Uncharacterized protein LOC115622601</fullName>
    </submittedName>
</protein>
<reference evidence="5" key="1">
    <citation type="submission" date="2025-08" db="UniProtKB">
        <authorList>
            <consortium name="RefSeq"/>
        </authorList>
    </citation>
    <scope>IDENTIFICATION</scope>
    <source>
        <strain evidence="5">11010-0011.00</strain>
        <tissue evidence="5">Whole body</tissue>
    </source>
</reference>
<name>A0A6J2TAT0_DROLE</name>
<feature type="region of interest" description="Disordered" evidence="1">
    <location>
        <begin position="145"/>
        <end position="164"/>
    </location>
</feature>
<keyword evidence="2" id="KW-0732">Signal</keyword>
<dbReference type="GO" id="GO:0005576">
    <property type="term" value="C:extracellular region"/>
    <property type="evidence" value="ECO:0007669"/>
    <property type="project" value="InterPro"/>
</dbReference>
<evidence type="ECO:0000259" key="3">
    <source>
        <dbReference type="PROSITE" id="PS50940"/>
    </source>
</evidence>
<dbReference type="GeneID" id="115622601"/>
<dbReference type="RefSeq" id="XP_030372460.1">
    <property type="nucleotide sequence ID" value="XM_030516600.1"/>
</dbReference>
<dbReference type="PROSITE" id="PS50940">
    <property type="entry name" value="CHIT_BIND_II"/>
    <property type="match status" value="1"/>
</dbReference>
<sequence length="244" mass="26062">MYSRIFFYALQLGIAVSLVFGDCNTCTYPSQVACVSDTQFQFCKDSSPTGPVNSCPDGSVCTGGSVICEDSSVAESACSGCNVCNQNQTFACTGPRTFALCLGTSNVSSITGNCAPYHVCNIDTPHICGNETLGTPATCSFLDSTTPPDSTTAPTTAPTPDPTDPTAYCRLIQNTGRFPYGILLESTCRQYISCYIRNGVWNGIVYYCPYNTFFDSAGRICTANVPPRCTTGIQNIRLLSLTLE</sequence>
<dbReference type="GO" id="GO:0008061">
    <property type="term" value="F:chitin binding"/>
    <property type="evidence" value="ECO:0007669"/>
    <property type="project" value="InterPro"/>
</dbReference>
<gene>
    <name evidence="5" type="primary">LOC115622601</name>
</gene>
<accession>A0A6J2TAT0</accession>
<feature type="compositionally biased region" description="Low complexity" evidence="1">
    <location>
        <begin position="145"/>
        <end position="156"/>
    </location>
</feature>
<feature type="signal peptide" evidence="2">
    <location>
        <begin position="1"/>
        <end position="21"/>
    </location>
</feature>
<keyword evidence="4" id="KW-1185">Reference proteome</keyword>
<evidence type="ECO:0000313" key="4">
    <source>
        <dbReference type="Proteomes" id="UP000504634"/>
    </source>
</evidence>
<feature type="domain" description="Chitin-binding type-2" evidence="3">
    <location>
        <begin position="166"/>
        <end position="231"/>
    </location>
</feature>
<evidence type="ECO:0000256" key="2">
    <source>
        <dbReference type="SAM" id="SignalP"/>
    </source>
</evidence>
<proteinExistence type="predicted"/>
<feature type="chain" id="PRO_5026689198" evidence="2">
    <location>
        <begin position="22"/>
        <end position="244"/>
    </location>
</feature>
<evidence type="ECO:0000256" key="1">
    <source>
        <dbReference type="SAM" id="MobiDB-lite"/>
    </source>
</evidence>